<feature type="signal peptide" evidence="1">
    <location>
        <begin position="1"/>
        <end position="19"/>
    </location>
</feature>
<feature type="chain" id="PRO_5022118696" evidence="1">
    <location>
        <begin position="20"/>
        <end position="409"/>
    </location>
</feature>
<name>A0A517PA65_9PLAN</name>
<dbReference type="KEGG" id="acaf:CA12_23590"/>
<dbReference type="EMBL" id="CP036265">
    <property type="protein sequence ID" value="QDT16258.1"/>
    <property type="molecule type" value="Genomic_DNA"/>
</dbReference>
<organism evidence="2 3">
    <name type="scientific">Alienimonas californiensis</name>
    <dbReference type="NCBI Taxonomy" id="2527989"/>
    <lineage>
        <taxon>Bacteria</taxon>
        <taxon>Pseudomonadati</taxon>
        <taxon>Planctomycetota</taxon>
        <taxon>Planctomycetia</taxon>
        <taxon>Planctomycetales</taxon>
        <taxon>Planctomycetaceae</taxon>
        <taxon>Alienimonas</taxon>
    </lineage>
</organism>
<keyword evidence="1" id="KW-0732">Signal</keyword>
<gene>
    <name evidence="2" type="ORF">CA12_23590</name>
</gene>
<accession>A0A517PA65</accession>
<evidence type="ECO:0000256" key="1">
    <source>
        <dbReference type="SAM" id="SignalP"/>
    </source>
</evidence>
<evidence type="ECO:0000313" key="3">
    <source>
        <dbReference type="Proteomes" id="UP000318741"/>
    </source>
</evidence>
<keyword evidence="3" id="KW-1185">Reference proteome</keyword>
<proteinExistence type="predicted"/>
<dbReference type="Proteomes" id="UP000318741">
    <property type="component" value="Chromosome"/>
</dbReference>
<dbReference type="AlphaFoldDB" id="A0A517PA65"/>
<dbReference type="RefSeq" id="WP_145359107.1">
    <property type="nucleotide sequence ID" value="NZ_CP036265.1"/>
</dbReference>
<protein>
    <submittedName>
        <fullName evidence="2">Uncharacterized protein</fullName>
    </submittedName>
</protein>
<sequence length="409" mass="43482" precursor="true">MTAPAALLLAALAMGPGAAGPGAAPAELIAPPELAPVLPATLTGFRAAPPAPLVVPLALPPAGSGSVIRGQSPSGWGAATPAGPAYGVGPGYGGVPEYGGGPAYGAPVGPPPSFGPTMPVGPEFAPPQFQETYGVNGPQPYDFAPEFRFDAGYLFPADAEGRGDRLAVTEVDAQYEADSPGPFGTVFTIAPNYRLRLLDGPSADVAAGQPRLPGALHRLGSDFSLMTPKYGRFSATVGFAPSTNTDFEDGLTELGRQYDGRAALFYDVAPDLTLVAGAKYYDRVDDLLLPWAGFVWRPGDRWEIRAVFPEPRVEYFYGPVLGKPMWLYAEGQFRRESWQFSPDVPGGPEIDEVQFDDLRLLVGARKEQGWGRTFLEAGVVFNREVSFKKQPDQNFDVGEALIFRGGVRF</sequence>
<dbReference type="OrthoDB" id="213598at2"/>
<evidence type="ECO:0000313" key="2">
    <source>
        <dbReference type="EMBL" id="QDT16258.1"/>
    </source>
</evidence>
<reference evidence="2 3" key="1">
    <citation type="submission" date="2019-02" db="EMBL/GenBank/DDBJ databases">
        <title>Deep-cultivation of Planctomycetes and their phenomic and genomic characterization uncovers novel biology.</title>
        <authorList>
            <person name="Wiegand S."/>
            <person name="Jogler M."/>
            <person name="Boedeker C."/>
            <person name="Pinto D."/>
            <person name="Vollmers J."/>
            <person name="Rivas-Marin E."/>
            <person name="Kohn T."/>
            <person name="Peeters S.H."/>
            <person name="Heuer A."/>
            <person name="Rast P."/>
            <person name="Oberbeckmann S."/>
            <person name="Bunk B."/>
            <person name="Jeske O."/>
            <person name="Meyerdierks A."/>
            <person name="Storesund J.E."/>
            <person name="Kallscheuer N."/>
            <person name="Luecker S."/>
            <person name="Lage O.M."/>
            <person name="Pohl T."/>
            <person name="Merkel B.J."/>
            <person name="Hornburger P."/>
            <person name="Mueller R.-W."/>
            <person name="Bruemmer F."/>
            <person name="Labrenz M."/>
            <person name="Spormann A.M."/>
            <person name="Op den Camp H."/>
            <person name="Overmann J."/>
            <person name="Amann R."/>
            <person name="Jetten M.S.M."/>
            <person name="Mascher T."/>
            <person name="Medema M.H."/>
            <person name="Devos D.P."/>
            <person name="Kaster A.-K."/>
            <person name="Ovreas L."/>
            <person name="Rohde M."/>
            <person name="Galperin M.Y."/>
            <person name="Jogler C."/>
        </authorList>
    </citation>
    <scope>NUCLEOTIDE SEQUENCE [LARGE SCALE GENOMIC DNA]</scope>
    <source>
        <strain evidence="2 3">CA12</strain>
    </source>
</reference>